<dbReference type="Proteomes" id="UP001281003">
    <property type="component" value="Unassembled WGS sequence"/>
</dbReference>
<feature type="transmembrane region" description="Helical" evidence="3">
    <location>
        <begin position="83"/>
        <end position="104"/>
    </location>
</feature>
<evidence type="ECO:0000256" key="2">
    <source>
        <dbReference type="SAM" id="MobiDB-lite"/>
    </source>
</evidence>
<name>A0AAE0PGV6_SORBR</name>
<keyword evidence="1" id="KW-0175">Coiled coil</keyword>
<evidence type="ECO:0000313" key="5">
    <source>
        <dbReference type="Proteomes" id="UP001281003"/>
    </source>
</evidence>
<evidence type="ECO:0000256" key="1">
    <source>
        <dbReference type="SAM" id="Coils"/>
    </source>
</evidence>
<keyword evidence="3" id="KW-0812">Transmembrane</keyword>
<evidence type="ECO:0000313" key="4">
    <source>
        <dbReference type="EMBL" id="KAK3399614.1"/>
    </source>
</evidence>
<feature type="region of interest" description="Disordered" evidence="2">
    <location>
        <begin position="1"/>
        <end position="20"/>
    </location>
</feature>
<organism evidence="4 5">
    <name type="scientific">Sordaria brevicollis</name>
    <dbReference type="NCBI Taxonomy" id="83679"/>
    <lineage>
        <taxon>Eukaryota</taxon>
        <taxon>Fungi</taxon>
        <taxon>Dikarya</taxon>
        <taxon>Ascomycota</taxon>
        <taxon>Pezizomycotina</taxon>
        <taxon>Sordariomycetes</taxon>
        <taxon>Sordariomycetidae</taxon>
        <taxon>Sordariales</taxon>
        <taxon>Sordariaceae</taxon>
        <taxon>Sordaria</taxon>
    </lineage>
</organism>
<dbReference type="EMBL" id="JAUTDP010000004">
    <property type="protein sequence ID" value="KAK3399614.1"/>
    <property type="molecule type" value="Genomic_DNA"/>
</dbReference>
<keyword evidence="5" id="KW-1185">Reference proteome</keyword>
<accession>A0AAE0PGV6</accession>
<reference evidence="4" key="2">
    <citation type="submission" date="2023-07" db="EMBL/GenBank/DDBJ databases">
        <authorList>
            <consortium name="Lawrence Berkeley National Laboratory"/>
            <person name="Haridas S."/>
            <person name="Hensen N."/>
            <person name="Bonometti L."/>
            <person name="Westerberg I."/>
            <person name="Brannstrom I.O."/>
            <person name="Guillou S."/>
            <person name="Cros-Aarteil S."/>
            <person name="Calhoun S."/>
            <person name="Kuo A."/>
            <person name="Mondo S."/>
            <person name="Pangilinan J."/>
            <person name="Riley R."/>
            <person name="LaButti K."/>
            <person name="Andreopoulos B."/>
            <person name="Lipzen A."/>
            <person name="Chen C."/>
            <person name="Yanf M."/>
            <person name="Daum C."/>
            <person name="Ng V."/>
            <person name="Clum A."/>
            <person name="Steindorff A."/>
            <person name="Ohm R."/>
            <person name="Martin F."/>
            <person name="Silar P."/>
            <person name="Natvig D."/>
            <person name="Lalanne C."/>
            <person name="Gautier V."/>
            <person name="Ament-velasquez S.L."/>
            <person name="Kruys A."/>
            <person name="Hutchinson M.I."/>
            <person name="Powell A.J."/>
            <person name="Barry K."/>
            <person name="Miller A.N."/>
            <person name="Grigoriev I.V."/>
            <person name="Debuchy R."/>
            <person name="Gladieux P."/>
            <person name="Thoren M.H."/>
            <person name="Johannesson H."/>
        </authorList>
    </citation>
    <scope>NUCLEOTIDE SEQUENCE</scope>
    <source>
        <strain evidence="4">FGSC 1904</strain>
    </source>
</reference>
<comment type="caution">
    <text evidence="4">The sequence shown here is derived from an EMBL/GenBank/DDBJ whole genome shotgun (WGS) entry which is preliminary data.</text>
</comment>
<protein>
    <submittedName>
        <fullName evidence="4">Uncharacterized protein</fullName>
    </submittedName>
</protein>
<evidence type="ECO:0000256" key="3">
    <source>
        <dbReference type="SAM" id="Phobius"/>
    </source>
</evidence>
<proteinExistence type="predicted"/>
<gene>
    <name evidence="4" type="ORF">B0T20DRAFT_495651</name>
</gene>
<dbReference type="AlphaFoldDB" id="A0AAE0PGV6"/>
<keyword evidence="3" id="KW-0472">Membrane</keyword>
<keyword evidence="3" id="KW-1133">Transmembrane helix</keyword>
<feature type="coiled-coil region" evidence="1">
    <location>
        <begin position="162"/>
        <end position="189"/>
    </location>
</feature>
<feature type="compositionally biased region" description="Polar residues" evidence="2">
    <location>
        <begin position="11"/>
        <end position="20"/>
    </location>
</feature>
<reference evidence="4" key="1">
    <citation type="journal article" date="2023" name="Mol. Phylogenet. Evol.">
        <title>Genome-scale phylogeny and comparative genomics of the fungal order Sordariales.</title>
        <authorList>
            <person name="Hensen N."/>
            <person name="Bonometti L."/>
            <person name="Westerberg I."/>
            <person name="Brannstrom I.O."/>
            <person name="Guillou S."/>
            <person name="Cros-Aarteil S."/>
            <person name="Calhoun S."/>
            <person name="Haridas S."/>
            <person name="Kuo A."/>
            <person name="Mondo S."/>
            <person name="Pangilinan J."/>
            <person name="Riley R."/>
            <person name="LaButti K."/>
            <person name="Andreopoulos B."/>
            <person name="Lipzen A."/>
            <person name="Chen C."/>
            <person name="Yan M."/>
            <person name="Daum C."/>
            <person name="Ng V."/>
            <person name="Clum A."/>
            <person name="Steindorff A."/>
            <person name="Ohm R.A."/>
            <person name="Martin F."/>
            <person name="Silar P."/>
            <person name="Natvig D.O."/>
            <person name="Lalanne C."/>
            <person name="Gautier V."/>
            <person name="Ament-Velasquez S.L."/>
            <person name="Kruys A."/>
            <person name="Hutchinson M.I."/>
            <person name="Powell A.J."/>
            <person name="Barry K."/>
            <person name="Miller A.N."/>
            <person name="Grigoriev I.V."/>
            <person name="Debuchy R."/>
            <person name="Gladieux P."/>
            <person name="Hiltunen Thoren M."/>
            <person name="Johannesson H."/>
        </authorList>
    </citation>
    <scope>NUCLEOTIDE SEQUENCE</scope>
    <source>
        <strain evidence="4">FGSC 1904</strain>
    </source>
</reference>
<sequence length="327" mass="38394">MPTIPKDLAPINNNNTSQSANMTARRITTIARFLTSSISALINSQDPQSTANLFRRTVESAPGPFIAEPWASGFAFYSNLSGIFNFFFFIFPHFSNLISTWCKVKRRRRLKRQRELRQKRDAQEIQDRDQDAQVVNTQETRFYRAHQVDISEKVFELQLATLEETRKQREAMERMADAQEREMRARENERLETRAFFRHQMLESKRQTKLQVLCLQEQQRIRESTEKMEKTLHTGLDRHEDLIRGVEHRSSWVLDYFLDENERFGILKHVIATSKLLKEDDADYEALFTHSRHLDGCAGLLKKRAIEEAKELEDDEGKTEYKGFGTK</sequence>